<protein>
    <submittedName>
        <fullName evidence="2">Uncharacterized protein</fullName>
    </submittedName>
</protein>
<accession>A0AA88PBG2</accession>
<proteinExistence type="predicted"/>
<reference evidence="2" key="1">
    <citation type="submission" date="2023-08" db="EMBL/GenBank/DDBJ databases">
        <title>Chromosome-level Genome Assembly of mud carp (Cirrhinus molitorella).</title>
        <authorList>
            <person name="Liu H."/>
        </authorList>
    </citation>
    <scope>NUCLEOTIDE SEQUENCE</scope>
    <source>
        <strain evidence="2">Prfri</strain>
        <tissue evidence="2">Muscle</tissue>
    </source>
</reference>
<evidence type="ECO:0000313" key="2">
    <source>
        <dbReference type="EMBL" id="KAK2880850.1"/>
    </source>
</evidence>
<name>A0AA88PBG2_9TELE</name>
<feature type="region of interest" description="Disordered" evidence="1">
    <location>
        <begin position="226"/>
        <end position="253"/>
    </location>
</feature>
<organism evidence="2 3">
    <name type="scientific">Cirrhinus molitorella</name>
    <name type="common">mud carp</name>
    <dbReference type="NCBI Taxonomy" id="172907"/>
    <lineage>
        <taxon>Eukaryota</taxon>
        <taxon>Metazoa</taxon>
        <taxon>Chordata</taxon>
        <taxon>Craniata</taxon>
        <taxon>Vertebrata</taxon>
        <taxon>Euteleostomi</taxon>
        <taxon>Actinopterygii</taxon>
        <taxon>Neopterygii</taxon>
        <taxon>Teleostei</taxon>
        <taxon>Ostariophysi</taxon>
        <taxon>Cypriniformes</taxon>
        <taxon>Cyprinidae</taxon>
        <taxon>Labeoninae</taxon>
        <taxon>Labeonini</taxon>
        <taxon>Cirrhinus</taxon>
    </lineage>
</organism>
<evidence type="ECO:0000313" key="3">
    <source>
        <dbReference type="Proteomes" id="UP001187343"/>
    </source>
</evidence>
<dbReference type="Proteomes" id="UP001187343">
    <property type="component" value="Unassembled WGS sequence"/>
</dbReference>
<gene>
    <name evidence="2" type="ORF">Q8A67_018118</name>
</gene>
<evidence type="ECO:0000256" key="1">
    <source>
        <dbReference type="SAM" id="MobiDB-lite"/>
    </source>
</evidence>
<dbReference type="EMBL" id="JAUYZG010000018">
    <property type="protein sequence ID" value="KAK2880850.1"/>
    <property type="molecule type" value="Genomic_DNA"/>
</dbReference>
<dbReference type="AlphaFoldDB" id="A0AA88PBG2"/>
<dbReference type="PROSITE" id="PS51257">
    <property type="entry name" value="PROKAR_LIPOPROTEIN"/>
    <property type="match status" value="1"/>
</dbReference>
<feature type="compositionally biased region" description="Pro residues" evidence="1">
    <location>
        <begin position="233"/>
        <end position="242"/>
    </location>
</feature>
<comment type="caution">
    <text evidence="2">The sequence shown here is derived from an EMBL/GenBank/DDBJ whole genome shotgun (WGS) entry which is preliminary data.</text>
</comment>
<sequence length="265" mass="29413">MLGSLSRSFLQCLLLLHYGLNPIVSGCFVTAMKAILNPGVFCSFVTAMGAVLNPSVSTPLSWPQRPFLTPVFPISDKDPPETRVSCLESIGHKTQKLQELVQGGKEGLTKTLAPRRSLRCCYCCISDSLITSAPANCIERGKLTKRFSVQTNAPSTRMFLRSRVRMCTSPYRSHGTPLIRPTSVGHFHWIKMKKLFELGGHLHLAKHMAELRKPRAMPSLSQLHFIRAERSPPRSPAEPPSVPEGSTDRGQYVPKVKRTPVPMII</sequence>
<keyword evidence="3" id="KW-1185">Reference proteome</keyword>